<name>A0ABQ6IBB1_9MICO</name>
<reference evidence="9" key="1">
    <citation type="journal article" date="2019" name="Int. J. Syst. Evol. Microbiol.">
        <title>The Global Catalogue of Microorganisms (GCM) 10K type strain sequencing project: providing services to taxonomists for standard genome sequencing and annotation.</title>
        <authorList>
            <consortium name="The Broad Institute Genomics Platform"/>
            <consortium name="The Broad Institute Genome Sequencing Center for Infectious Disease"/>
            <person name="Wu L."/>
            <person name="Ma J."/>
        </authorList>
    </citation>
    <scope>NUCLEOTIDE SEQUENCE [LARGE SCALE GENOMIC DNA]</scope>
    <source>
        <strain evidence="9">NBRC 112299</strain>
    </source>
</reference>
<dbReference type="RefSeq" id="WP_284327181.1">
    <property type="nucleotide sequence ID" value="NZ_BSUN01000001.1"/>
</dbReference>
<sequence length="409" mass="42353">MSTAVDHRVPTLRRALGTGAGLAQRVRERAARLSALGRDDVLAPVDVLTDGDTVSAMLPVIDGVDLAHLAAQRGPLSAGECVWLGRRVASALAALHAAGLVHGDVSPANVVVRADGVTLVDTLGAVRGDERGTPGFRAPEAVAGDLVEASDVFALGRLLRWAVCEEDEARVRAWTVPCVASHPDQRPRAGEVDAVLSRCAPERRVPLPRTDVATAVRARAVARTERIAQGRWWRALRWTLRGIAVTGASGVLAGAVILMPRLLDSDAAAGPAADATVSSDSPATAARLSAADAARALTEARIAALEAEDGTALLATVTGQGAVASDAATTATALDGGDVVYEGLAVEVGDVAVTEEGDDSATVEVTYEITAHEVSTAGKSVSVPAETQQVRLSLVWVGDQWRVTRAQTR</sequence>
<dbReference type="EC" id="2.7.11.1" evidence="1"/>
<gene>
    <name evidence="8" type="ORF">GCM10025876_02420</name>
</gene>
<accession>A0ABQ6IBB1</accession>
<evidence type="ECO:0000256" key="2">
    <source>
        <dbReference type="ARBA" id="ARBA00022527"/>
    </source>
</evidence>
<keyword evidence="2" id="KW-0723">Serine/threonine-protein kinase</keyword>
<dbReference type="InterPro" id="IPR011009">
    <property type="entry name" value="Kinase-like_dom_sf"/>
</dbReference>
<dbReference type="SMART" id="SM00220">
    <property type="entry name" value="S_TKc"/>
    <property type="match status" value="1"/>
</dbReference>
<keyword evidence="9" id="KW-1185">Reference proteome</keyword>
<dbReference type="InterPro" id="IPR008266">
    <property type="entry name" value="Tyr_kinase_AS"/>
</dbReference>
<evidence type="ECO:0000256" key="5">
    <source>
        <dbReference type="ARBA" id="ARBA00022777"/>
    </source>
</evidence>
<evidence type="ECO:0000259" key="7">
    <source>
        <dbReference type="PROSITE" id="PS50011"/>
    </source>
</evidence>
<keyword evidence="3" id="KW-0808">Transferase</keyword>
<feature type="domain" description="Protein kinase" evidence="7">
    <location>
        <begin position="1"/>
        <end position="284"/>
    </location>
</feature>
<evidence type="ECO:0000313" key="9">
    <source>
        <dbReference type="Proteomes" id="UP001157125"/>
    </source>
</evidence>
<dbReference type="SUPFAM" id="SSF56112">
    <property type="entry name" value="Protein kinase-like (PK-like)"/>
    <property type="match status" value="1"/>
</dbReference>
<dbReference type="Proteomes" id="UP001157125">
    <property type="component" value="Unassembled WGS sequence"/>
</dbReference>
<proteinExistence type="predicted"/>
<dbReference type="InterPro" id="IPR000719">
    <property type="entry name" value="Prot_kinase_dom"/>
</dbReference>
<evidence type="ECO:0000256" key="6">
    <source>
        <dbReference type="ARBA" id="ARBA00022840"/>
    </source>
</evidence>
<evidence type="ECO:0000256" key="4">
    <source>
        <dbReference type="ARBA" id="ARBA00022741"/>
    </source>
</evidence>
<keyword evidence="6" id="KW-0067">ATP-binding</keyword>
<protein>
    <recommendedName>
        <fullName evidence="1">non-specific serine/threonine protein kinase</fullName>
        <ecNumber evidence="1">2.7.11.1</ecNumber>
    </recommendedName>
</protein>
<keyword evidence="4" id="KW-0547">Nucleotide-binding</keyword>
<dbReference type="Pfam" id="PF00069">
    <property type="entry name" value="Pkinase"/>
    <property type="match status" value="1"/>
</dbReference>
<comment type="caution">
    <text evidence="8">The sequence shown here is derived from an EMBL/GenBank/DDBJ whole genome shotgun (WGS) entry which is preliminary data.</text>
</comment>
<keyword evidence="5" id="KW-0418">Kinase</keyword>
<evidence type="ECO:0000256" key="1">
    <source>
        <dbReference type="ARBA" id="ARBA00012513"/>
    </source>
</evidence>
<evidence type="ECO:0000313" key="8">
    <source>
        <dbReference type="EMBL" id="GMA34038.1"/>
    </source>
</evidence>
<dbReference type="Gene3D" id="1.10.510.10">
    <property type="entry name" value="Transferase(Phosphotransferase) domain 1"/>
    <property type="match status" value="1"/>
</dbReference>
<organism evidence="8 9">
    <name type="scientific">Demequina litorisediminis</name>
    <dbReference type="NCBI Taxonomy" id="1849022"/>
    <lineage>
        <taxon>Bacteria</taxon>
        <taxon>Bacillati</taxon>
        <taxon>Actinomycetota</taxon>
        <taxon>Actinomycetes</taxon>
        <taxon>Micrococcales</taxon>
        <taxon>Demequinaceae</taxon>
        <taxon>Demequina</taxon>
    </lineage>
</organism>
<dbReference type="EMBL" id="BSUN01000001">
    <property type="protein sequence ID" value="GMA34038.1"/>
    <property type="molecule type" value="Genomic_DNA"/>
</dbReference>
<dbReference type="PANTHER" id="PTHR43289">
    <property type="entry name" value="MITOGEN-ACTIVATED PROTEIN KINASE KINASE KINASE 20-RELATED"/>
    <property type="match status" value="1"/>
</dbReference>
<evidence type="ECO:0000256" key="3">
    <source>
        <dbReference type="ARBA" id="ARBA00022679"/>
    </source>
</evidence>
<dbReference type="PROSITE" id="PS00109">
    <property type="entry name" value="PROTEIN_KINASE_TYR"/>
    <property type="match status" value="1"/>
</dbReference>
<dbReference type="PANTHER" id="PTHR43289:SF6">
    <property type="entry name" value="SERINE_THREONINE-PROTEIN KINASE NEKL-3"/>
    <property type="match status" value="1"/>
</dbReference>
<dbReference type="PROSITE" id="PS50011">
    <property type="entry name" value="PROTEIN_KINASE_DOM"/>
    <property type="match status" value="1"/>
</dbReference>